<dbReference type="GO" id="GO:0045944">
    <property type="term" value="P:positive regulation of transcription by RNA polymerase II"/>
    <property type="evidence" value="ECO:0007669"/>
    <property type="project" value="UniProtKB-ARBA"/>
</dbReference>
<feature type="compositionally biased region" description="Acidic residues" evidence="6">
    <location>
        <begin position="512"/>
        <end position="521"/>
    </location>
</feature>
<dbReference type="Proteomes" id="UP000182444">
    <property type="component" value="Chromosome 1A"/>
</dbReference>
<dbReference type="PANTHER" id="PTHR19818">
    <property type="entry name" value="ZINC FINGER PROTEIN ZIC AND GLI"/>
    <property type="match status" value="1"/>
</dbReference>
<feature type="compositionally biased region" description="Low complexity" evidence="6">
    <location>
        <begin position="147"/>
        <end position="156"/>
    </location>
</feature>
<feature type="compositionally biased region" description="Polar residues" evidence="6">
    <location>
        <begin position="37"/>
        <end position="50"/>
    </location>
</feature>
<evidence type="ECO:0000313" key="9">
    <source>
        <dbReference type="Proteomes" id="UP000182444"/>
    </source>
</evidence>
<feature type="compositionally biased region" description="Pro residues" evidence="6">
    <location>
        <begin position="181"/>
        <end position="198"/>
    </location>
</feature>
<feature type="compositionally biased region" description="Low complexity" evidence="6">
    <location>
        <begin position="102"/>
        <end position="122"/>
    </location>
</feature>
<evidence type="ECO:0000256" key="1">
    <source>
        <dbReference type="ARBA" id="ARBA00022723"/>
    </source>
</evidence>
<evidence type="ECO:0000313" key="8">
    <source>
        <dbReference type="EMBL" id="AOW00965.1"/>
    </source>
</evidence>
<dbReference type="VEuPathDB" id="FungiDB:YALI1_A22192g"/>
<dbReference type="EMBL" id="CP017553">
    <property type="protein sequence ID" value="AOW00965.1"/>
    <property type="molecule type" value="Genomic_DNA"/>
</dbReference>
<keyword evidence="1" id="KW-0479">Metal-binding</keyword>
<feature type="region of interest" description="Disordered" evidence="6">
    <location>
        <begin position="332"/>
        <end position="354"/>
    </location>
</feature>
<keyword evidence="3 5" id="KW-0863">Zinc-finger</keyword>
<dbReference type="SMART" id="SM00355">
    <property type="entry name" value="ZnF_C2H2"/>
    <property type="match status" value="2"/>
</dbReference>
<dbReference type="GeneID" id="2906357"/>
<feature type="region of interest" description="Disordered" evidence="6">
    <location>
        <begin position="230"/>
        <end position="307"/>
    </location>
</feature>
<dbReference type="SUPFAM" id="SSF57667">
    <property type="entry name" value="beta-beta-alpha zinc fingers"/>
    <property type="match status" value="1"/>
</dbReference>
<evidence type="ECO:0000256" key="5">
    <source>
        <dbReference type="PROSITE-ProRule" id="PRU00042"/>
    </source>
</evidence>
<dbReference type="InterPro" id="IPR050329">
    <property type="entry name" value="GLI_C2H2-zinc-finger"/>
</dbReference>
<sequence>MSAQDERSRIPPISSQADSALLNPPHSALQQQQSSSNGTSNQPDSSTMTDTRGPLMTQEARDRETQNSLKPHPQSQSLFNKPQIAPVLTEAASGLRPDTNINSNNNNASSHTSHTTSLLSAAASARGPDGLIAHIRNAAPPTAAIESSPYYSYPQPHSHMKNHPHQQPPAAPGIFPQHPQHSPPHPQAHPHQHQPPAPYGYAPGRLPPPGMRPPAMGYYPYYPYSADLQRMPPVDQGDASHPKLPRINVDPRVNSPEQRPYPDYAQQQPQQHAPLQTSNNNNRAPPEQASTASDFGGDRPPPKKRGRKRIEVAEVLANNDLSHCSPLGEKELEADHRKHKRPSRPQAAETTTGERQYPCTFPGCEWSFVRISDQRRHLRSHQEPLFVCPFYAEDNSCHRNGGSFTRSDVLKRHLRLVHFVQFKQSDSGWCRYCEKIFPSHKFFLDHCDTCAVNNKRKTRKGAPDHDADYNQNKSEQAQSHQQPQQQLQLTQPHQSTHAHMPPPQDVSHNEIEADQEPEADLELLSTASSMLAKEPGELPVLASHLKGQEDSDRHQKRKGRSSKSSLSGTIQAGHHL</sequence>
<keyword evidence="2" id="KW-0677">Repeat</keyword>
<gene>
    <name evidence="8" type="ORF">YALI1_A22192g</name>
</gene>
<evidence type="ECO:0000256" key="4">
    <source>
        <dbReference type="ARBA" id="ARBA00022833"/>
    </source>
</evidence>
<feature type="region of interest" description="Disordered" evidence="6">
    <location>
        <begin position="1"/>
        <end position="122"/>
    </location>
</feature>
<dbReference type="VEuPathDB" id="FungiDB:YALI0_A21241g"/>
<evidence type="ECO:0000256" key="2">
    <source>
        <dbReference type="ARBA" id="ARBA00022737"/>
    </source>
</evidence>
<reference evidence="8 9" key="1">
    <citation type="journal article" date="2016" name="PLoS ONE">
        <title>Sequence Assembly of Yarrowia lipolytica Strain W29/CLIB89 Shows Transposable Element Diversity.</title>
        <authorList>
            <person name="Magnan C."/>
            <person name="Yu J."/>
            <person name="Chang I."/>
            <person name="Jahn E."/>
            <person name="Kanomata Y."/>
            <person name="Wu J."/>
            <person name="Zeller M."/>
            <person name="Oakes M."/>
            <person name="Baldi P."/>
            <person name="Sandmeyer S."/>
        </authorList>
    </citation>
    <scope>NUCLEOTIDE SEQUENCE [LARGE SCALE GENOMIC DNA]</scope>
    <source>
        <strain evidence="9">CLIB89(W29)</strain>
    </source>
</reference>
<dbReference type="GO" id="GO:0008270">
    <property type="term" value="F:zinc ion binding"/>
    <property type="evidence" value="ECO:0007669"/>
    <property type="project" value="UniProtKB-KW"/>
</dbReference>
<dbReference type="Gene3D" id="3.30.160.60">
    <property type="entry name" value="Classic Zinc Finger"/>
    <property type="match status" value="1"/>
</dbReference>
<accession>A0A1D8N5Q4</accession>
<dbReference type="GO" id="GO:0005634">
    <property type="term" value="C:nucleus"/>
    <property type="evidence" value="ECO:0007669"/>
    <property type="project" value="UniProtKB-ARBA"/>
</dbReference>
<proteinExistence type="predicted"/>
<dbReference type="GO" id="GO:0000981">
    <property type="term" value="F:DNA-binding transcription factor activity, RNA polymerase II-specific"/>
    <property type="evidence" value="ECO:0007669"/>
    <property type="project" value="TreeGrafter"/>
</dbReference>
<dbReference type="AlphaFoldDB" id="A0A1D8N5Q4"/>
<dbReference type="InterPro" id="IPR013087">
    <property type="entry name" value="Znf_C2H2_type"/>
</dbReference>
<feature type="compositionally biased region" description="Polar residues" evidence="6">
    <location>
        <begin position="66"/>
        <end position="80"/>
    </location>
</feature>
<feature type="domain" description="C2H2-type" evidence="7">
    <location>
        <begin position="357"/>
        <end position="381"/>
    </location>
</feature>
<protein>
    <recommendedName>
        <fullName evidence="7">C2H2-type domain-containing protein</fullName>
    </recommendedName>
</protein>
<dbReference type="PROSITE" id="PS00028">
    <property type="entry name" value="ZINC_FINGER_C2H2_1"/>
    <property type="match status" value="1"/>
</dbReference>
<feature type="compositionally biased region" description="Low complexity" evidence="6">
    <location>
        <begin position="478"/>
        <end position="495"/>
    </location>
</feature>
<dbReference type="KEGG" id="yli:2906357"/>
<feature type="compositionally biased region" description="Polar residues" evidence="6">
    <location>
        <begin position="277"/>
        <end position="293"/>
    </location>
</feature>
<evidence type="ECO:0000256" key="6">
    <source>
        <dbReference type="SAM" id="MobiDB-lite"/>
    </source>
</evidence>
<evidence type="ECO:0000256" key="3">
    <source>
        <dbReference type="ARBA" id="ARBA00022771"/>
    </source>
</evidence>
<dbReference type="InterPro" id="IPR036236">
    <property type="entry name" value="Znf_C2H2_sf"/>
</dbReference>
<feature type="compositionally biased region" description="Low complexity" evidence="6">
    <location>
        <begin position="261"/>
        <end position="276"/>
    </location>
</feature>
<dbReference type="eggNOG" id="ENOG502QXVT">
    <property type="taxonomic scope" value="Eukaryota"/>
</dbReference>
<feature type="region of interest" description="Disordered" evidence="6">
    <location>
        <begin position="457"/>
        <end position="576"/>
    </location>
</feature>
<dbReference type="GO" id="GO:0000978">
    <property type="term" value="F:RNA polymerase II cis-regulatory region sequence-specific DNA binding"/>
    <property type="evidence" value="ECO:0007669"/>
    <property type="project" value="TreeGrafter"/>
</dbReference>
<dbReference type="RefSeq" id="XP_500323.3">
    <property type="nucleotide sequence ID" value="XM_500323.3"/>
</dbReference>
<keyword evidence="4" id="KW-0862">Zinc</keyword>
<name>A0A1D8N5Q4_YARLL</name>
<organism evidence="8 9">
    <name type="scientific">Yarrowia lipolytica</name>
    <name type="common">Candida lipolytica</name>
    <dbReference type="NCBI Taxonomy" id="4952"/>
    <lineage>
        <taxon>Eukaryota</taxon>
        <taxon>Fungi</taxon>
        <taxon>Dikarya</taxon>
        <taxon>Ascomycota</taxon>
        <taxon>Saccharomycotina</taxon>
        <taxon>Dipodascomycetes</taxon>
        <taxon>Dipodascales</taxon>
        <taxon>Dipodascales incertae sedis</taxon>
        <taxon>Yarrowia</taxon>
    </lineage>
</organism>
<feature type="region of interest" description="Disordered" evidence="6">
    <location>
        <begin position="146"/>
        <end position="208"/>
    </location>
</feature>
<dbReference type="PANTHER" id="PTHR19818:SF139">
    <property type="entry name" value="PAIR-RULE PROTEIN ODD-PAIRED"/>
    <property type="match status" value="1"/>
</dbReference>
<dbReference type="PROSITE" id="PS50157">
    <property type="entry name" value="ZINC_FINGER_C2H2_2"/>
    <property type="match status" value="1"/>
</dbReference>
<evidence type="ECO:0000259" key="7">
    <source>
        <dbReference type="PROSITE" id="PS50157"/>
    </source>
</evidence>